<keyword evidence="2 4" id="KW-0238">DNA-binding</keyword>
<protein>
    <submittedName>
        <fullName evidence="7">TetR family transcriptional regulator</fullName>
    </submittedName>
    <submittedName>
        <fullName evidence="6">Transcriptional regulator, TetR family</fullName>
    </submittedName>
</protein>
<dbReference type="PROSITE" id="PS50977">
    <property type="entry name" value="HTH_TETR_2"/>
    <property type="match status" value="1"/>
</dbReference>
<name>M2PX47_9PSEU</name>
<dbReference type="InterPro" id="IPR050109">
    <property type="entry name" value="HTH-type_TetR-like_transc_reg"/>
</dbReference>
<dbReference type="InterPro" id="IPR039536">
    <property type="entry name" value="TetR_C_Proteobacteria"/>
</dbReference>
<dbReference type="GO" id="GO:0000976">
    <property type="term" value="F:transcription cis-regulatory region binding"/>
    <property type="evidence" value="ECO:0007669"/>
    <property type="project" value="TreeGrafter"/>
</dbReference>
<evidence type="ECO:0000256" key="4">
    <source>
        <dbReference type="PROSITE-ProRule" id="PRU00335"/>
    </source>
</evidence>
<dbReference type="InterPro" id="IPR009057">
    <property type="entry name" value="Homeodomain-like_sf"/>
</dbReference>
<evidence type="ECO:0000313" key="9">
    <source>
        <dbReference type="Proteomes" id="UP000188551"/>
    </source>
</evidence>
<evidence type="ECO:0000259" key="5">
    <source>
        <dbReference type="PROSITE" id="PS50977"/>
    </source>
</evidence>
<dbReference type="InterPro" id="IPR001647">
    <property type="entry name" value="HTH_TetR"/>
</dbReference>
<dbReference type="Pfam" id="PF14246">
    <property type="entry name" value="TetR_C_7"/>
    <property type="match status" value="1"/>
</dbReference>
<dbReference type="Pfam" id="PF00440">
    <property type="entry name" value="TetR_N"/>
    <property type="match status" value="1"/>
</dbReference>
<evidence type="ECO:0000313" key="6">
    <source>
        <dbReference type="EMBL" id="EMD24195.1"/>
    </source>
</evidence>
<evidence type="ECO:0000256" key="2">
    <source>
        <dbReference type="ARBA" id="ARBA00023125"/>
    </source>
</evidence>
<dbReference type="InterPro" id="IPR023772">
    <property type="entry name" value="DNA-bd_HTH_TetR-type_CS"/>
</dbReference>
<sequence length="213" mass="23722">MATPRATARTPGRRLQAETKRAAILDAAEALFVSDGYELTSVDAISARAGVSKRTVYDHFGDKQTLFRSILGRANDAVVATVRKAIDEELIDDRDIRDALLGFTQRVTTGMFPTSDYATFRRLSSQAPMAPRLPEAARDQPEQMMEERFAKFAADGKLKLTDPRRAMQHFVALTMRLVLDVTDEDQTGAVGEPEILDILTDGVEVFLRAYRRV</sequence>
<keyword evidence="3" id="KW-0804">Transcription</keyword>
<dbReference type="Proteomes" id="UP000188551">
    <property type="component" value="Unassembled WGS sequence"/>
</dbReference>
<feature type="domain" description="HTH tetR-type" evidence="5">
    <location>
        <begin position="18"/>
        <end position="78"/>
    </location>
</feature>
<feature type="DNA-binding region" description="H-T-H motif" evidence="4">
    <location>
        <begin position="41"/>
        <end position="60"/>
    </location>
</feature>
<keyword evidence="1" id="KW-0805">Transcription regulation</keyword>
<evidence type="ECO:0000256" key="3">
    <source>
        <dbReference type="ARBA" id="ARBA00023163"/>
    </source>
</evidence>
<dbReference type="EMBL" id="MUXN01000002">
    <property type="protein sequence ID" value="OOC07981.1"/>
    <property type="molecule type" value="Genomic_DNA"/>
</dbReference>
<evidence type="ECO:0000256" key="1">
    <source>
        <dbReference type="ARBA" id="ARBA00023015"/>
    </source>
</evidence>
<dbReference type="PANTHER" id="PTHR30055">
    <property type="entry name" value="HTH-TYPE TRANSCRIPTIONAL REGULATOR RUTR"/>
    <property type="match status" value="1"/>
</dbReference>
<dbReference type="GO" id="GO:0045892">
    <property type="term" value="P:negative regulation of DNA-templated transcription"/>
    <property type="evidence" value="ECO:0007669"/>
    <property type="project" value="UniProtKB-ARBA"/>
</dbReference>
<comment type="caution">
    <text evidence="6">The sequence shown here is derived from an EMBL/GenBank/DDBJ whole genome shotgun (WGS) entry which is preliminary data.</text>
</comment>
<reference evidence="6 8" key="1">
    <citation type="submission" date="2012-10" db="EMBL/GenBank/DDBJ databases">
        <title>Genome assembly of Amycolatopsis azurea DSM 43854.</title>
        <authorList>
            <person name="Khatri I."/>
            <person name="Kaur I."/>
            <person name="Subramanian S."/>
            <person name="Mayilraj S."/>
        </authorList>
    </citation>
    <scope>NUCLEOTIDE SEQUENCE [LARGE SCALE GENOMIC DNA]</scope>
    <source>
        <strain evidence="6 8">DSM 43854</strain>
    </source>
</reference>
<dbReference type="PANTHER" id="PTHR30055:SF146">
    <property type="entry name" value="HTH-TYPE TRANSCRIPTIONAL DUAL REGULATOR CECR"/>
    <property type="match status" value="1"/>
</dbReference>
<dbReference type="PROSITE" id="PS01081">
    <property type="entry name" value="HTH_TETR_1"/>
    <property type="match status" value="1"/>
</dbReference>
<organism evidence="6 8">
    <name type="scientific">Amycolatopsis azurea DSM 43854</name>
    <dbReference type="NCBI Taxonomy" id="1238180"/>
    <lineage>
        <taxon>Bacteria</taxon>
        <taxon>Bacillati</taxon>
        <taxon>Actinomycetota</taxon>
        <taxon>Actinomycetes</taxon>
        <taxon>Pseudonocardiales</taxon>
        <taxon>Pseudonocardiaceae</taxon>
        <taxon>Amycolatopsis</taxon>
    </lineage>
</organism>
<dbReference type="FunFam" id="1.10.10.60:FF:000141">
    <property type="entry name" value="TetR family transcriptional regulator"/>
    <property type="match status" value="1"/>
</dbReference>
<keyword evidence="9" id="KW-1185">Reference proteome</keyword>
<evidence type="ECO:0000313" key="7">
    <source>
        <dbReference type="EMBL" id="OOC07981.1"/>
    </source>
</evidence>
<dbReference type="PRINTS" id="PR00455">
    <property type="entry name" value="HTHTETR"/>
</dbReference>
<dbReference type="GO" id="GO:0003700">
    <property type="term" value="F:DNA-binding transcription factor activity"/>
    <property type="evidence" value="ECO:0007669"/>
    <property type="project" value="TreeGrafter"/>
</dbReference>
<dbReference type="Gene3D" id="1.10.357.10">
    <property type="entry name" value="Tetracycline Repressor, domain 2"/>
    <property type="match status" value="1"/>
</dbReference>
<dbReference type="OrthoDB" id="7186128at2"/>
<evidence type="ECO:0000313" key="8">
    <source>
        <dbReference type="Proteomes" id="UP000014137"/>
    </source>
</evidence>
<dbReference type="SUPFAM" id="SSF46689">
    <property type="entry name" value="Homeodomain-like"/>
    <property type="match status" value="1"/>
</dbReference>
<dbReference type="EMBL" id="ANMG01000060">
    <property type="protein sequence ID" value="EMD24195.1"/>
    <property type="molecule type" value="Genomic_DNA"/>
</dbReference>
<proteinExistence type="predicted"/>
<dbReference type="RefSeq" id="WP_005163775.1">
    <property type="nucleotide sequence ID" value="NZ_ANMG01000060.1"/>
</dbReference>
<dbReference type="AlphaFoldDB" id="M2PX47"/>
<dbReference type="Proteomes" id="UP000014137">
    <property type="component" value="Unassembled WGS sequence"/>
</dbReference>
<gene>
    <name evidence="7" type="ORF">B0293_03590</name>
    <name evidence="6" type="ORF">C791_6273</name>
</gene>
<reference evidence="7 9" key="2">
    <citation type="submission" date="2017-02" db="EMBL/GenBank/DDBJ databases">
        <title>Amycolatopsis azurea DSM 43854 draft genome.</title>
        <authorList>
            <person name="Mayilraj S."/>
        </authorList>
    </citation>
    <scope>NUCLEOTIDE SEQUENCE [LARGE SCALE GENOMIC DNA]</scope>
    <source>
        <strain evidence="7 9">DSM 43854</strain>
    </source>
</reference>
<dbReference type="PATRIC" id="fig|1238180.3.peg.6024"/>
<accession>M2PX47</accession>